<dbReference type="InterPro" id="IPR001611">
    <property type="entry name" value="Leu-rich_rpt"/>
</dbReference>
<dbReference type="InterPro" id="IPR003591">
    <property type="entry name" value="Leu-rich_rpt_typical-subtyp"/>
</dbReference>
<evidence type="ECO:0000256" key="10">
    <source>
        <dbReference type="SAM" id="SignalP"/>
    </source>
</evidence>
<keyword evidence="2" id="KW-0433">Leucine-rich repeat</keyword>
<dbReference type="InterPro" id="IPR032675">
    <property type="entry name" value="LRR_dom_sf"/>
</dbReference>
<keyword evidence="13" id="KW-1185">Reference proteome</keyword>
<dbReference type="STRING" id="3469.A0A4Y7LKA3"/>
<dbReference type="Pfam" id="PF13855">
    <property type="entry name" value="LRR_8"/>
    <property type="match status" value="2"/>
</dbReference>
<reference evidence="12 13" key="1">
    <citation type="journal article" date="2018" name="Science">
        <title>The opium poppy genome and morphinan production.</title>
        <authorList>
            <person name="Guo L."/>
            <person name="Winzer T."/>
            <person name="Yang X."/>
            <person name="Li Y."/>
            <person name="Ning Z."/>
            <person name="He Z."/>
            <person name="Teodor R."/>
            <person name="Lu Y."/>
            <person name="Bowser T.A."/>
            <person name="Graham I.A."/>
            <person name="Ye K."/>
        </authorList>
    </citation>
    <scope>NUCLEOTIDE SEQUENCE [LARGE SCALE GENOMIC DNA]</scope>
    <source>
        <strain evidence="13">cv. HN1</strain>
        <tissue evidence="12">Leaves</tissue>
    </source>
</reference>
<dbReference type="Gramene" id="RZC85060">
    <property type="protein sequence ID" value="RZC85060"/>
    <property type="gene ID" value="C5167_047844"/>
</dbReference>
<feature type="domain" description="Leucine-rich repeat-containing N-terminal plant-type" evidence="11">
    <location>
        <begin position="32"/>
        <end position="73"/>
    </location>
</feature>
<dbReference type="InterPro" id="IPR013210">
    <property type="entry name" value="LRR_N_plant-typ"/>
</dbReference>
<feature type="signal peptide" evidence="10">
    <location>
        <begin position="1"/>
        <end position="29"/>
    </location>
</feature>
<dbReference type="PANTHER" id="PTHR48059:SF38">
    <property type="entry name" value="OS04G0534166 PROTEIN"/>
    <property type="match status" value="1"/>
</dbReference>
<evidence type="ECO:0000256" key="8">
    <source>
        <dbReference type="ARBA" id="ARBA00023180"/>
    </source>
</evidence>
<evidence type="ECO:0000256" key="2">
    <source>
        <dbReference type="ARBA" id="ARBA00022614"/>
    </source>
</evidence>
<evidence type="ECO:0000313" key="12">
    <source>
        <dbReference type="EMBL" id="RZC85060.1"/>
    </source>
</evidence>
<gene>
    <name evidence="12" type="ORF">C5167_047844</name>
</gene>
<dbReference type="OMA" id="APKEICH"/>
<proteinExistence type="inferred from homology"/>
<keyword evidence="5" id="KW-0677">Repeat</keyword>
<evidence type="ECO:0000256" key="6">
    <source>
        <dbReference type="ARBA" id="ARBA00022989"/>
    </source>
</evidence>
<dbReference type="SUPFAM" id="SSF52058">
    <property type="entry name" value="L domain-like"/>
    <property type="match status" value="1"/>
</dbReference>
<sequence length="316" mass="35636">MEFTSYITKFSSVLLLIFLSFSSFQTTKACHETDRAALLYFKKNIIDDGPLNRLGTWTKDTDCCTQWDGVACDDSNGRVINLTLPGRFLLAPKEICHLHPWWEQFLHLWDFLKLRGNLKFLQKLDLSHLERLHGSIPSQFGKLSNLTFLDLQGNKLEGPIPVSFQHLHKLNYLYLQNNLLSGRIASSIFEHTTTVLEIDFSENHLSGEIPSSVGNLVSLDRLDFHQNNFSGCIPSAIGSLKNLLWLDLSRNQISGRIPQSIGELSELQEIYLHQNRLGGSIPSSFPKLTSLIICLIQDNKLTGSIPSSIGKVRNLS</sequence>
<keyword evidence="3" id="KW-0812">Transmembrane</keyword>
<dbReference type="EMBL" id="CM010725">
    <property type="protein sequence ID" value="RZC85060.1"/>
    <property type="molecule type" value="Genomic_DNA"/>
</dbReference>
<dbReference type="SMART" id="SM00369">
    <property type="entry name" value="LRR_TYP"/>
    <property type="match status" value="3"/>
</dbReference>
<evidence type="ECO:0000256" key="3">
    <source>
        <dbReference type="ARBA" id="ARBA00022692"/>
    </source>
</evidence>
<dbReference type="Pfam" id="PF00560">
    <property type="entry name" value="LRR_1"/>
    <property type="match status" value="1"/>
</dbReference>
<evidence type="ECO:0000256" key="7">
    <source>
        <dbReference type="ARBA" id="ARBA00023136"/>
    </source>
</evidence>
<evidence type="ECO:0000256" key="5">
    <source>
        <dbReference type="ARBA" id="ARBA00022737"/>
    </source>
</evidence>
<dbReference type="Gene3D" id="3.80.10.10">
    <property type="entry name" value="Ribonuclease Inhibitor"/>
    <property type="match status" value="2"/>
</dbReference>
<dbReference type="Proteomes" id="UP000316621">
    <property type="component" value="Chromosome 11"/>
</dbReference>
<feature type="chain" id="PRO_5021398545" description="Leucine-rich repeat-containing N-terminal plant-type domain-containing protein" evidence="10">
    <location>
        <begin position="30"/>
        <end position="316"/>
    </location>
</feature>
<dbReference type="FunFam" id="3.80.10.10:FF:000719">
    <property type="entry name" value="MDIS1-interacting receptor like kinase 2 isoform A"/>
    <property type="match status" value="1"/>
</dbReference>
<dbReference type="FunFam" id="3.80.10.10:FF:000041">
    <property type="entry name" value="LRR receptor-like serine/threonine-protein kinase ERECTA"/>
    <property type="match status" value="1"/>
</dbReference>
<dbReference type="PANTHER" id="PTHR48059">
    <property type="entry name" value="POLYGALACTURONASE INHIBITOR 1"/>
    <property type="match status" value="1"/>
</dbReference>
<keyword evidence="8" id="KW-0325">Glycoprotein</keyword>
<comment type="subcellular location">
    <subcellularLocation>
        <location evidence="1">Cell envelope</location>
    </subcellularLocation>
</comment>
<evidence type="ECO:0000256" key="4">
    <source>
        <dbReference type="ARBA" id="ARBA00022729"/>
    </source>
</evidence>
<evidence type="ECO:0000256" key="1">
    <source>
        <dbReference type="ARBA" id="ARBA00004196"/>
    </source>
</evidence>
<evidence type="ECO:0000313" key="13">
    <source>
        <dbReference type="Proteomes" id="UP000316621"/>
    </source>
</evidence>
<comment type="similarity">
    <text evidence="9">Belongs to the polygalacturonase-inhibiting protein family.</text>
</comment>
<dbReference type="Pfam" id="PF08263">
    <property type="entry name" value="LRRNT_2"/>
    <property type="match status" value="1"/>
</dbReference>
<dbReference type="AlphaFoldDB" id="A0A4Y7LKA3"/>
<evidence type="ECO:0000259" key="11">
    <source>
        <dbReference type="Pfam" id="PF08263"/>
    </source>
</evidence>
<accession>A0A4Y7LKA3</accession>
<organism evidence="12 13">
    <name type="scientific">Papaver somniferum</name>
    <name type="common">Opium poppy</name>
    <dbReference type="NCBI Taxonomy" id="3469"/>
    <lineage>
        <taxon>Eukaryota</taxon>
        <taxon>Viridiplantae</taxon>
        <taxon>Streptophyta</taxon>
        <taxon>Embryophyta</taxon>
        <taxon>Tracheophyta</taxon>
        <taxon>Spermatophyta</taxon>
        <taxon>Magnoliopsida</taxon>
        <taxon>Ranunculales</taxon>
        <taxon>Papaveraceae</taxon>
        <taxon>Papaveroideae</taxon>
        <taxon>Papaver</taxon>
    </lineage>
</organism>
<keyword evidence="7" id="KW-0472">Membrane</keyword>
<protein>
    <recommendedName>
        <fullName evidence="11">Leucine-rich repeat-containing N-terminal plant-type domain-containing protein</fullName>
    </recommendedName>
</protein>
<keyword evidence="6" id="KW-1133">Transmembrane helix</keyword>
<evidence type="ECO:0000256" key="9">
    <source>
        <dbReference type="ARBA" id="ARBA00038043"/>
    </source>
</evidence>
<keyword evidence="4 10" id="KW-0732">Signal</keyword>
<name>A0A4Y7LKA3_PAPSO</name>
<dbReference type="InterPro" id="IPR051848">
    <property type="entry name" value="PGIP"/>
</dbReference>